<keyword evidence="1" id="KW-0472">Membrane</keyword>
<comment type="caution">
    <text evidence="2">The sequence shown here is derived from an EMBL/GenBank/DDBJ whole genome shotgun (WGS) entry which is preliminary data.</text>
</comment>
<dbReference type="AlphaFoldDB" id="A0A5B7IW58"/>
<dbReference type="Proteomes" id="UP000324222">
    <property type="component" value="Unassembled WGS sequence"/>
</dbReference>
<reference evidence="2 3" key="1">
    <citation type="submission" date="2019-05" db="EMBL/GenBank/DDBJ databases">
        <title>Another draft genome of Portunus trituberculatus and its Hox gene families provides insights of decapod evolution.</title>
        <authorList>
            <person name="Jeong J.-H."/>
            <person name="Song I."/>
            <person name="Kim S."/>
            <person name="Choi T."/>
            <person name="Kim D."/>
            <person name="Ryu S."/>
            <person name="Kim W."/>
        </authorList>
    </citation>
    <scope>NUCLEOTIDE SEQUENCE [LARGE SCALE GENOMIC DNA]</scope>
    <source>
        <tissue evidence="2">Muscle</tissue>
    </source>
</reference>
<proteinExistence type="predicted"/>
<evidence type="ECO:0000256" key="1">
    <source>
        <dbReference type="SAM" id="Phobius"/>
    </source>
</evidence>
<keyword evidence="1" id="KW-0812">Transmembrane</keyword>
<feature type="transmembrane region" description="Helical" evidence="1">
    <location>
        <begin position="31"/>
        <end position="52"/>
    </location>
</feature>
<keyword evidence="3" id="KW-1185">Reference proteome</keyword>
<name>A0A5B7IW58_PORTR</name>
<accession>A0A5B7IW58</accession>
<evidence type="ECO:0000313" key="3">
    <source>
        <dbReference type="Proteomes" id="UP000324222"/>
    </source>
</evidence>
<keyword evidence="1" id="KW-1133">Transmembrane helix</keyword>
<protein>
    <submittedName>
        <fullName evidence="2">Uncharacterized protein</fullName>
    </submittedName>
</protein>
<sequence>MRRLANLGNFVLNREILDQMRGRGQAAVMKPMMTVFTMALFLLPHCGLYFVVEMERLLLT</sequence>
<dbReference type="EMBL" id="VSRR010072273">
    <property type="protein sequence ID" value="MPC86705.1"/>
    <property type="molecule type" value="Genomic_DNA"/>
</dbReference>
<organism evidence="2 3">
    <name type="scientific">Portunus trituberculatus</name>
    <name type="common">Swimming crab</name>
    <name type="synonym">Neptunus trituberculatus</name>
    <dbReference type="NCBI Taxonomy" id="210409"/>
    <lineage>
        <taxon>Eukaryota</taxon>
        <taxon>Metazoa</taxon>
        <taxon>Ecdysozoa</taxon>
        <taxon>Arthropoda</taxon>
        <taxon>Crustacea</taxon>
        <taxon>Multicrustacea</taxon>
        <taxon>Malacostraca</taxon>
        <taxon>Eumalacostraca</taxon>
        <taxon>Eucarida</taxon>
        <taxon>Decapoda</taxon>
        <taxon>Pleocyemata</taxon>
        <taxon>Brachyura</taxon>
        <taxon>Eubrachyura</taxon>
        <taxon>Portunoidea</taxon>
        <taxon>Portunidae</taxon>
        <taxon>Portuninae</taxon>
        <taxon>Portunus</taxon>
    </lineage>
</organism>
<gene>
    <name evidence="2" type="ORF">E2C01_081541</name>
</gene>
<evidence type="ECO:0000313" key="2">
    <source>
        <dbReference type="EMBL" id="MPC86705.1"/>
    </source>
</evidence>